<keyword evidence="1" id="KW-0812">Transmembrane</keyword>
<organism evidence="2">
    <name type="scientific">Leifsonia sp. NPDC080035</name>
    <dbReference type="NCBI Taxonomy" id="3143936"/>
    <lineage>
        <taxon>Bacteria</taxon>
        <taxon>Bacillati</taxon>
        <taxon>Actinomycetota</taxon>
        <taxon>Actinomycetes</taxon>
        <taxon>Micrococcales</taxon>
        <taxon>Microbacteriaceae</taxon>
        <taxon>Leifsonia</taxon>
    </lineage>
</organism>
<protein>
    <submittedName>
        <fullName evidence="2">Uncharacterized protein</fullName>
    </submittedName>
</protein>
<evidence type="ECO:0000256" key="1">
    <source>
        <dbReference type="SAM" id="Phobius"/>
    </source>
</evidence>
<feature type="transmembrane region" description="Helical" evidence="1">
    <location>
        <begin position="15"/>
        <end position="37"/>
    </location>
</feature>
<accession>A0AAU7GC66</accession>
<keyword evidence="1" id="KW-1133">Transmembrane helix</keyword>
<sequence length="173" mass="18614">MRYAEAEGVHLDPVLIVLAVVLTVVVIVALSVALTFARRSRLRRALEAAGIDEPTVLGYWSRLNTVPFLADPRGVPGRGVDVAVAATTQGIHLWALMRRRLTDFGLISWSAIVSIDGVRKTVGVGVETKGGVITIRTEQPVTPYAKTIELFPIGQTSAVAAERLRAADPRPIP</sequence>
<gene>
    <name evidence="2" type="ORF">AAME72_03960</name>
</gene>
<evidence type="ECO:0000313" key="2">
    <source>
        <dbReference type="EMBL" id="XBM49015.1"/>
    </source>
</evidence>
<reference evidence="2" key="1">
    <citation type="submission" date="2024-05" db="EMBL/GenBank/DDBJ databases">
        <title>The Natural Products Discovery Center: Release of the First 8490 Sequenced Strains for Exploring Actinobacteria Biosynthetic Diversity.</title>
        <authorList>
            <person name="Kalkreuter E."/>
            <person name="Kautsar S.A."/>
            <person name="Yang D."/>
            <person name="Bader C.D."/>
            <person name="Teijaro C.N."/>
            <person name="Fluegel L."/>
            <person name="Davis C.M."/>
            <person name="Simpson J.R."/>
            <person name="Lauterbach L."/>
            <person name="Steele A.D."/>
            <person name="Gui C."/>
            <person name="Meng S."/>
            <person name="Li G."/>
            <person name="Viehrig K."/>
            <person name="Ye F."/>
            <person name="Su P."/>
            <person name="Kiefer A.F."/>
            <person name="Nichols A."/>
            <person name="Cepeda A.J."/>
            <person name="Yan W."/>
            <person name="Fan B."/>
            <person name="Jiang Y."/>
            <person name="Adhikari A."/>
            <person name="Zheng C.-J."/>
            <person name="Schuster L."/>
            <person name="Cowan T.M."/>
            <person name="Smanski M.J."/>
            <person name="Chevrette M.G."/>
            <person name="de Carvalho L.P.S."/>
            <person name="Shen B."/>
        </authorList>
    </citation>
    <scope>NUCLEOTIDE SEQUENCE</scope>
    <source>
        <strain evidence="2">NPDC080035</strain>
    </source>
</reference>
<dbReference type="RefSeq" id="WP_348788935.1">
    <property type="nucleotide sequence ID" value="NZ_CP157390.1"/>
</dbReference>
<dbReference type="AlphaFoldDB" id="A0AAU7GC66"/>
<name>A0AAU7GC66_9MICO</name>
<proteinExistence type="predicted"/>
<dbReference type="EMBL" id="CP157390">
    <property type="protein sequence ID" value="XBM49015.1"/>
    <property type="molecule type" value="Genomic_DNA"/>
</dbReference>
<keyword evidence="1" id="KW-0472">Membrane</keyword>